<evidence type="ECO:0000313" key="2">
    <source>
        <dbReference type="EMBL" id="TNN82413.1"/>
    </source>
</evidence>
<proteinExistence type="predicted"/>
<evidence type="ECO:0000313" key="3">
    <source>
        <dbReference type="Proteomes" id="UP000314294"/>
    </source>
</evidence>
<comment type="caution">
    <text evidence="2">The sequence shown here is derived from an EMBL/GenBank/DDBJ whole genome shotgun (WGS) entry which is preliminary data.</text>
</comment>
<keyword evidence="3" id="KW-1185">Reference proteome</keyword>
<reference evidence="2 3" key="1">
    <citation type="submission" date="2019-03" db="EMBL/GenBank/DDBJ databases">
        <title>First draft genome of Liparis tanakae, snailfish: a comprehensive survey of snailfish specific genes.</title>
        <authorList>
            <person name="Kim W."/>
            <person name="Song I."/>
            <person name="Jeong J.-H."/>
            <person name="Kim D."/>
            <person name="Kim S."/>
            <person name="Ryu S."/>
            <person name="Song J.Y."/>
            <person name="Lee S.K."/>
        </authorList>
    </citation>
    <scope>NUCLEOTIDE SEQUENCE [LARGE SCALE GENOMIC DNA]</scope>
    <source>
        <tissue evidence="2">Muscle</tissue>
    </source>
</reference>
<evidence type="ECO:0000256" key="1">
    <source>
        <dbReference type="SAM" id="MobiDB-lite"/>
    </source>
</evidence>
<protein>
    <submittedName>
        <fullName evidence="2">Uncharacterized protein</fullName>
    </submittedName>
</protein>
<dbReference type="EMBL" id="SRLO01000039">
    <property type="protein sequence ID" value="TNN82413.1"/>
    <property type="molecule type" value="Genomic_DNA"/>
</dbReference>
<accession>A0A4Z2IYZ7</accession>
<organism evidence="2 3">
    <name type="scientific">Liparis tanakae</name>
    <name type="common">Tanaka's snailfish</name>
    <dbReference type="NCBI Taxonomy" id="230148"/>
    <lineage>
        <taxon>Eukaryota</taxon>
        <taxon>Metazoa</taxon>
        <taxon>Chordata</taxon>
        <taxon>Craniata</taxon>
        <taxon>Vertebrata</taxon>
        <taxon>Euteleostomi</taxon>
        <taxon>Actinopterygii</taxon>
        <taxon>Neopterygii</taxon>
        <taxon>Teleostei</taxon>
        <taxon>Neoteleostei</taxon>
        <taxon>Acanthomorphata</taxon>
        <taxon>Eupercaria</taxon>
        <taxon>Perciformes</taxon>
        <taxon>Cottioidei</taxon>
        <taxon>Cottales</taxon>
        <taxon>Liparidae</taxon>
        <taxon>Liparis</taxon>
    </lineage>
</organism>
<gene>
    <name evidence="2" type="ORF">EYF80_007248</name>
</gene>
<feature type="region of interest" description="Disordered" evidence="1">
    <location>
        <begin position="1"/>
        <end position="37"/>
    </location>
</feature>
<dbReference type="Proteomes" id="UP000314294">
    <property type="component" value="Unassembled WGS sequence"/>
</dbReference>
<name>A0A4Z2IYZ7_9TELE</name>
<dbReference type="AlphaFoldDB" id="A0A4Z2IYZ7"/>
<sequence length="153" mass="16600">MRKSEPNSPIAAAKRQKGLPGRHEGLSSDPEAGEQLHNGRLYSDTFRDDEGPLQPEPIILSAAHGLQLVGVQLCSAPARAKRFLFTLPAGNISDGLLRLLSSQVYGRFCVQILWPAGCTGKQKIAPSCGLTLRRKPFNQRACRSESPIIAVID</sequence>